<dbReference type="SUPFAM" id="SSF81321">
    <property type="entry name" value="Family A G protein-coupled receptor-like"/>
    <property type="match status" value="1"/>
</dbReference>
<dbReference type="GO" id="GO:0005886">
    <property type="term" value="C:plasma membrane"/>
    <property type="evidence" value="ECO:0007669"/>
    <property type="project" value="UniProtKB-SubCell"/>
</dbReference>
<dbReference type="GO" id="GO:0071396">
    <property type="term" value="P:cellular response to lipid"/>
    <property type="evidence" value="ECO:0007669"/>
    <property type="project" value="UniProtKB-ARBA"/>
</dbReference>
<comment type="caution">
    <text evidence="13">The sequence shown here is derived from an EMBL/GenBank/DDBJ whole genome shotgun (WGS) entry which is preliminary data.</text>
</comment>
<evidence type="ECO:0000256" key="3">
    <source>
        <dbReference type="ARBA" id="ARBA00022692"/>
    </source>
</evidence>
<dbReference type="FunFam" id="1.20.1070.10:FF:000002">
    <property type="entry name" value="Olfactory receptor"/>
    <property type="match status" value="1"/>
</dbReference>
<feature type="transmembrane region" description="Helical" evidence="11">
    <location>
        <begin position="71"/>
        <end position="93"/>
    </location>
</feature>
<dbReference type="Proteomes" id="UP001066276">
    <property type="component" value="Chromosome 8"/>
</dbReference>
<dbReference type="InterPro" id="IPR050402">
    <property type="entry name" value="OR51/52/56-like"/>
</dbReference>
<reference evidence="13" key="1">
    <citation type="journal article" date="2022" name="bioRxiv">
        <title>Sequencing and chromosome-scale assembly of the giantPleurodeles waltlgenome.</title>
        <authorList>
            <person name="Brown T."/>
            <person name="Elewa A."/>
            <person name="Iarovenko S."/>
            <person name="Subramanian E."/>
            <person name="Araus A.J."/>
            <person name="Petzold A."/>
            <person name="Susuki M."/>
            <person name="Suzuki K.-i.T."/>
            <person name="Hayashi T."/>
            <person name="Toyoda A."/>
            <person name="Oliveira C."/>
            <person name="Osipova E."/>
            <person name="Leigh N.D."/>
            <person name="Simon A."/>
            <person name="Yun M.H."/>
        </authorList>
    </citation>
    <scope>NUCLEOTIDE SEQUENCE</scope>
    <source>
        <strain evidence="13">20211129_DDA</strain>
        <tissue evidence="13">Liver</tissue>
    </source>
</reference>
<dbReference type="PROSITE" id="PS50262">
    <property type="entry name" value="G_PROTEIN_RECEP_F1_2"/>
    <property type="match status" value="1"/>
</dbReference>
<evidence type="ECO:0000256" key="4">
    <source>
        <dbReference type="ARBA" id="ARBA00022725"/>
    </source>
</evidence>
<feature type="transmembrane region" description="Helical" evidence="11">
    <location>
        <begin position="207"/>
        <end position="232"/>
    </location>
</feature>
<dbReference type="GO" id="GO:0004984">
    <property type="term" value="F:olfactory receptor activity"/>
    <property type="evidence" value="ECO:0007669"/>
    <property type="project" value="InterPro"/>
</dbReference>
<evidence type="ECO:0000256" key="11">
    <source>
        <dbReference type="RuleBase" id="RU363047"/>
    </source>
</evidence>
<evidence type="ECO:0000256" key="2">
    <source>
        <dbReference type="ARBA" id="ARBA00022606"/>
    </source>
</evidence>
<feature type="transmembrane region" description="Helical" evidence="11">
    <location>
        <begin position="253"/>
        <end position="272"/>
    </location>
</feature>
<sequence>MKIFRKEHLMTDPNVSTFHPSSFILRGIPGMESDHPWVALPICLMYATALLGNSAILFAVKTDPSLHESMYVLLCMLALIDLVLSSCTMPKMISLCWMNSKEIEFSACLTQVFFIHALSAMESTILLAMSFDRYVAICNPLRHGSILSNKLLVTVGTVAVTRSLILFSPLPILLQRLSYCRSNTLTHSYCLHQDIMKLSCTDAIVNFVYGLLIILAVMGLDCLLIRISYVLIVKTVLRLSSRASGVKAFHTCASHLSAVLMFYLPLIGLSVVHRYGNNNSSTAVWMANVYLLVPPVLNPLVYGMKTKQIRQKILAVFYHNTIHIEHFT</sequence>
<keyword evidence="7 11" id="KW-0472">Membrane</keyword>
<evidence type="ECO:0000256" key="8">
    <source>
        <dbReference type="ARBA" id="ARBA00023170"/>
    </source>
</evidence>
<dbReference type="InterPro" id="IPR000725">
    <property type="entry name" value="Olfact_rcpt"/>
</dbReference>
<dbReference type="Gene3D" id="1.20.1070.10">
    <property type="entry name" value="Rhodopsin 7-helix transmembrane proteins"/>
    <property type="match status" value="1"/>
</dbReference>
<evidence type="ECO:0000256" key="6">
    <source>
        <dbReference type="ARBA" id="ARBA00023040"/>
    </source>
</evidence>
<evidence type="ECO:0000259" key="12">
    <source>
        <dbReference type="PROSITE" id="PS50262"/>
    </source>
</evidence>
<dbReference type="GO" id="GO:0004930">
    <property type="term" value="F:G protein-coupled receptor activity"/>
    <property type="evidence" value="ECO:0007669"/>
    <property type="project" value="UniProtKB-KW"/>
</dbReference>
<gene>
    <name evidence="13" type="ORF">NDU88_008805</name>
</gene>
<evidence type="ECO:0000256" key="5">
    <source>
        <dbReference type="ARBA" id="ARBA00022989"/>
    </source>
</evidence>
<keyword evidence="2 11" id="KW-0716">Sensory transduction</keyword>
<dbReference type="AlphaFoldDB" id="A0AAV7P4L3"/>
<keyword evidence="8 10" id="KW-0675">Receptor</keyword>
<evidence type="ECO:0000313" key="14">
    <source>
        <dbReference type="Proteomes" id="UP001066276"/>
    </source>
</evidence>
<dbReference type="PANTHER" id="PTHR26450:SF166">
    <property type="entry name" value="OLFACTORY RECEPTOR 51D1"/>
    <property type="match status" value="1"/>
</dbReference>
<dbReference type="PANTHER" id="PTHR26450">
    <property type="entry name" value="OLFACTORY RECEPTOR 56B1-RELATED"/>
    <property type="match status" value="1"/>
</dbReference>
<dbReference type="InterPro" id="IPR000276">
    <property type="entry name" value="GPCR_Rhodpsn"/>
</dbReference>
<evidence type="ECO:0000256" key="1">
    <source>
        <dbReference type="ARBA" id="ARBA00004141"/>
    </source>
</evidence>
<keyword evidence="5 11" id="KW-1133">Transmembrane helix</keyword>
<protein>
    <recommendedName>
        <fullName evidence="11">Olfactory receptor</fullName>
    </recommendedName>
</protein>
<feature type="transmembrane region" description="Helical" evidence="11">
    <location>
        <begin position="151"/>
        <end position="174"/>
    </location>
</feature>
<name>A0AAV7P4L3_PLEWA</name>
<feature type="transmembrane region" description="Helical" evidence="11">
    <location>
        <begin position="284"/>
        <end position="302"/>
    </location>
</feature>
<keyword evidence="3 10" id="KW-0812">Transmembrane</keyword>
<comment type="subcellular location">
    <subcellularLocation>
        <location evidence="11">Cell membrane</location>
        <topology evidence="11">Multi-pass membrane protein</topology>
    </subcellularLocation>
    <subcellularLocation>
        <location evidence="1">Membrane</location>
        <topology evidence="1">Multi-pass membrane protein</topology>
    </subcellularLocation>
</comment>
<keyword evidence="11" id="KW-1003">Cell membrane</keyword>
<keyword evidence="9 10" id="KW-0807">Transducer</keyword>
<organism evidence="13 14">
    <name type="scientific">Pleurodeles waltl</name>
    <name type="common">Iberian ribbed newt</name>
    <dbReference type="NCBI Taxonomy" id="8319"/>
    <lineage>
        <taxon>Eukaryota</taxon>
        <taxon>Metazoa</taxon>
        <taxon>Chordata</taxon>
        <taxon>Craniata</taxon>
        <taxon>Vertebrata</taxon>
        <taxon>Euteleostomi</taxon>
        <taxon>Amphibia</taxon>
        <taxon>Batrachia</taxon>
        <taxon>Caudata</taxon>
        <taxon>Salamandroidea</taxon>
        <taxon>Salamandridae</taxon>
        <taxon>Pleurodelinae</taxon>
        <taxon>Pleurodeles</taxon>
    </lineage>
</organism>
<evidence type="ECO:0000313" key="13">
    <source>
        <dbReference type="EMBL" id="KAJ1120643.1"/>
    </source>
</evidence>
<evidence type="ECO:0000256" key="7">
    <source>
        <dbReference type="ARBA" id="ARBA00023136"/>
    </source>
</evidence>
<keyword evidence="4 11" id="KW-0552">Olfaction</keyword>
<evidence type="ECO:0000256" key="9">
    <source>
        <dbReference type="ARBA" id="ARBA00023224"/>
    </source>
</evidence>
<dbReference type="PRINTS" id="PR00245">
    <property type="entry name" value="OLFACTORYR"/>
</dbReference>
<feature type="transmembrane region" description="Helical" evidence="11">
    <location>
        <begin position="113"/>
        <end position="131"/>
    </location>
</feature>
<feature type="transmembrane region" description="Helical" evidence="11">
    <location>
        <begin position="37"/>
        <end position="59"/>
    </location>
</feature>
<dbReference type="PROSITE" id="PS00237">
    <property type="entry name" value="G_PROTEIN_RECEP_F1_1"/>
    <property type="match status" value="1"/>
</dbReference>
<dbReference type="EMBL" id="JANPWB010000012">
    <property type="protein sequence ID" value="KAJ1120643.1"/>
    <property type="molecule type" value="Genomic_DNA"/>
</dbReference>
<dbReference type="CDD" id="cd15222">
    <property type="entry name" value="7tmA_OR51-like"/>
    <property type="match status" value="1"/>
</dbReference>
<comment type="similarity">
    <text evidence="10">Belongs to the G-protein coupled receptor 1 family.</text>
</comment>
<dbReference type="PRINTS" id="PR00237">
    <property type="entry name" value="GPCRRHODOPSN"/>
</dbReference>
<accession>A0AAV7P4L3</accession>
<keyword evidence="14" id="KW-1185">Reference proteome</keyword>
<dbReference type="InterPro" id="IPR017452">
    <property type="entry name" value="GPCR_Rhodpsn_7TM"/>
</dbReference>
<proteinExistence type="inferred from homology"/>
<dbReference type="Pfam" id="PF13853">
    <property type="entry name" value="7tm_4"/>
    <property type="match status" value="1"/>
</dbReference>
<evidence type="ECO:0000256" key="10">
    <source>
        <dbReference type="RuleBase" id="RU000688"/>
    </source>
</evidence>
<keyword evidence="6 10" id="KW-0297">G-protein coupled receptor</keyword>
<feature type="domain" description="G-protein coupled receptors family 1 profile" evidence="12">
    <location>
        <begin position="52"/>
        <end position="302"/>
    </location>
</feature>